<protein>
    <recommendedName>
        <fullName evidence="3">TonB-dependent receptor</fullName>
    </recommendedName>
</protein>
<evidence type="ECO:0008006" key="3">
    <source>
        <dbReference type="Google" id="ProtNLM"/>
    </source>
</evidence>
<name>A0AAW5CDC1_9BACT</name>
<dbReference type="EMBL" id="JAKNDN010000062">
    <property type="protein sequence ID" value="MCG4962194.1"/>
    <property type="molecule type" value="Genomic_DNA"/>
</dbReference>
<dbReference type="Proteomes" id="UP001199750">
    <property type="component" value="Unassembled WGS sequence"/>
</dbReference>
<accession>A0AAW5CDC1</accession>
<evidence type="ECO:0000313" key="1">
    <source>
        <dbReference type="EMBL" id="MCG4962194.1"/>
    </source>
</evidence>
<gene>
    <name evidence="1" type="ORF">L0P03_20460</name>
</gene>
<dbReference type="RefSeq" id="WP_238008918.1">
    <property type="nucleotide sequence ID" value="NZ_JAHOOV010000047.1"/>
</dbReference>
<sequence>MPVSLIHSQKSKYDNIGNSLDKFNEEGQNTNLKRYYDGASPDDLWAVRSAGIDPATGQEIFIKKDGSYTYDFSFSDEVKVGTDRPKIEGVFGSSFTYKGFSVNFDFRYRCGGQMFNSSLFNKVENITSAGLNNNQDKRAFYDRWKNPGDRAKYKAINLTGSTQMSSRFVEDDNTLTLESFRVGYEFDSAAIAKFGLKALRVNAYMNDVFKISSIKTERGTEYPFARSFSLSVSASF</sequence>
<dbReference type="AlphaFoldDB" id="A0AAW5CDC1"/>
<reference evidence="1" key="1">
    <citation type="submission" date="2022-01" db="EMBL/GenBank/DDBJ databases">
        <title>Collection of gut derived symbiotic bacterial strains cultured from healthy donors.</title>
        <authorList>
            <person name="Lin H."/>
            <person name="Kohout C."/>
            <person name="Waligurski E."/>
            <person name="Pamer E.G."/>
        </authorList>
    </citation>
    <scope>NUCLEOTIDE SEQUENCE</scope>
    <source>
        <strain evidence="1">DFI.1.149</strain>
    </source>
</reference>
<comment type="caution">
    <text evidence="1">The sequence shown here is derived from an EMBL/GenBank/DDBJ whole genome shotgun (WGS) entry which is preliminary data.</text>
</comment>
<proteinExistence type="predicted"/>
<evidence type="ECO:0000313" key="2">
    <source>
        <dbReference type="Proteomes" id="UP001199750"/>
    </source>
</evidence>
<organism evidence="1 2">
    <name type="scientific">Odoribacter splanchnicus</name>
    <dbReference type="NCBI Taxonomy" id="28118"/>
    <lineage>
        <taxon>Bacteria</taxon>
        <taxon>Pseudomonadati</taxon>
        <taxon>Bacteroidota</taxon>
        <taxon>Bacteroidia</taxon>
        <taxon>Bacteroidales</taxon>
        <taxon>Odoribacteraceae</taxon>
        <taxon>Odoribacter</taxon>
    </lineage>
</organism>